<accession>A0A6I3JFS5</accession>
<proteinExistence type="predicted"/>
<sequence length="505" mass="53678">MGGLLTAAPAGADPSRIRMSSDALAERRAPGADRAVTSARSDYADGAVRRVAQLSDVRAAGVDPATNIARATVVQDLRASRITATVTLGATPGANSVVHVHLGEWSGNTCESRAAIAGATTSADTAGAIGSASLAVSRSRAGAVLTLTSAAASAVRTAEWDCAFAFSTDVGGTETSGLYADDLETVWTPRLAIARGAPVQGNYRGRWTTVEVDLLNSGRADARGTTVRLSGAGLAFKPAKRSYGTLEGRSTEYYEKFRVRLQGSKPRTLKMTMTAQGGHRAIATVQIVNKPQPRKLPSMVGRYYWGHKPVQVDRGWDNVAVRFVSPRFAHVGFGKVGAPRCAKASRTCRPYKYNARTGVVQVTGLGKGRATTEGIRLGKQDYFPLSNPRPGAKLALRLIHQNFEGTCGIYCSTWTEWLTMDKRGRFVRSRQTLGSIGAPGVGTVWGVVPADERGTYRVLSRGRIRLSYANGTSQVHTIGIGHDVRGKPSPAGAGIVLDDVNFYLD</sequence>
<dbReference type="EMBL" id="WLCI01000019">
    <property type="protein sequence ID" value="MTB96997.1"/>
    <property type="molecule type" value="Genomic_DNA"/>
</dbReference>
<protein>
    <submittedName>
        <fullName evidence="1">Uncharacterized protein</fullName>
    </submittedName>
</protein>
<evidence type="ECO:0000313" key="2">
    <source>
        <dbReference type="Proteomes" id="UP000433406"/>
    </source>
</evidence>
<comment type="caution">
    <text evidence="1">The sequence shown here is derived from an EMBL/GenBank/DDBJ whole genome shotgun (WGS) entry which is preliminary data.</text>
</comment>
<gene>
    <name evidence="1" type="ORF">GGQ22_18140</name>
</gene>
<keyword evidence="2" id="KW-1185">Reference proteome</keyword>
<dbReference type="Proteomes" id="UP000433406">
    <property type="component" value="Unassembled WGS sequence"/>
</dbReference>
<name>A0A6I3JFS5_9ACTN</name>
<dbReference type="AlphaFoldDB" id="A0A6I3JFS5"/>
<evidence type="ECO:0000313" key="1">
    <source>
        <dbReference type="EMBL" id="MTB96997.1"/>
    </source>
</evidence>
<reference evidence="1 2" key="1">
    <citation type="submission" date="2019-10" db="EMBL/GenBank/DDBJ databases">
        <title>Nocardioides novel species isolated from the excrement of Marmot.</title>
        <authorList>
            <person name="Zhang G."/>
        </authorList>
    </citation>
    <scope>NUCLEOTIDE SEQUENCE [LARGE SCALE GENOMIC DNA]</scope>
    <source>
        <strain evidence="2">zg-579</strain>
    </source>
</reference>
<dbReference type="RefSeq" id="WP_154616744.1">
    <property type="nucleotide sequence ID" value="NZ_CP053660.1"/>
</dbReference>
<organism evidence="1 2">
    <name type="scientific">Nocardioides marmotae</name>
    <dbReference type="NCBI Taxonomy" id="2663857"/>
    <lineage>
        <taxon>Bacteria</taxon>
        <taxon>Bacillati</taxon>
        <taxon>Actinomycetota</taxon>
        <taxon>Actinomycetes</taxon>
        <taxon>Propionibacteriales</taxon>
        <taxon>Nocardioidaceae</taxon>
        <taxon>Nocardioides</taxon>
    </lineage>
</organism>